<evidence type="ECO:0000256" key="1">
    <source>
        <dbReference type="SAM" id="MobiDB-lite"/>
    </source>
</evidence>
<proteinExistence type="predicted"/>
<reference evidence="2" key="1">
    <citation type="submission" date="2018-01" db="EMBL/GenBank/DDBJ databases">
        <title>An insight into the sialome of Amazonian anophelines.</title>
        <authorList>
            <person name="Ribeiro J.M."/>
            <person name="Scarpassa V."/>
            <person name="Calvo E."/>
        </authorList>
    </citation>
    <scope>NUCLEOTIDE SEQUENCE</scope>
</reference>
<accession>A0A2M4DBG5</accession>
<name>A0A2M4DBG5_ANODA</name>
<organism evidence="2">
    <name type="scientific">Anopheles darlingi</name>
    <name type="common">Mosquito</name>
    <dbReference type="NCBI Taxonomy" id="43151"/>
    <lineage>
        <taxon>Eukaryota</taxon>
        <taxon>Metazoa</taxon>
        <taxon>Ecdysozoa</taxon>
        <taxon>Arthropoda</taxon>
        <taxon>Hexapoda</taxon>
        <taxon>Insecta</taxon>
        <taxon>Pterygota</taxon>
        <taxon>Neoptera</taxon>
        <taxon>Endopterygota</taxon>
        <taxon>Diptera</taxon>
        <taxon>Nematocera</taxon>
        <taxon>Culicoidea</taxon>
        <taxon>Culicidae</taxon>
        <taxon>Anophelinae</taxon>
        <taxon>Anopheles</taxon>
    </lineage>
</organism>
<dbReference type="AlphaFoldDB" id="A0A2M4DBG5"/>
<feature type="region of interest" description="Disordered" evidence="1">
    <location>
        <begin position="47"/>
        <end position="66"/>
    </location>
</feature>
<protein>
    <submittedName>
        <fullName evidence="2">Putative secreted protein</fullName>
    </submittedName>
</protein>
<sequence length="101" mass="11113">MRTAQLSFSLFLFFFLSLSIFLSLSLSLSLFSLPVELLSQSRECPKRSVGSKAAGPRFAARRGGRAGTGGGAVLRAYWQYTNPYGSIQPIISFFLLDGRKK</sequence>
<evidence type="ECO:0000313" key="2">
    <source>
        <dbReference type="EMBL" id="MBW74897.1"/>
    </source>
</evidence>
<dbReference type="EMBL" id="GGFL01010719">
    <property type="protein sequence ID" value="MBW74897.1"/>
    <property type="molecule type" value="Transcribed_RNA"/>
</dbReference>